<dbReference type="AlphaFoldDB" id="A0A0D9Y156"/>
<reference evidence="3" key="3">
    <citation type="submission" date="2015-04" db="UniProtKB">
        <authorList>
            <consortium name="EnsemblPlants"/>
        </authorList>
    </citation>
    <scope>IDENTIFICATION</scope>
</reference>
<dbReference type="HOGENOM" id="CLU_1423840_0_0_1"/>
<evidence type="ECO:0000313" key="3">
    <source>
        <dbReference type="EnsemblPlants" id="LPERR12G15030.1"/>
    </source>
</evidence>
<protein>
    <submittedName>
        <fullName evidence="3">Uncharacterized protein</fullName>
    </submittedName>
</protein>
<name>A0A0D9Y156_9ORYZ</name>
<reference evidence="3 4" key="1">
    <citation type="submission" date="2012-08" db="EMBL/GenBank/DDBJ databases">
        <title>Oryza genome evolution.</title>
        <authorList>
            <person name="Wing R.A."/>
        </authorList>
    </citation>
    <scope>NUCLEOTIDE SEQUENCE</scope>
</reference>
<organism evidence="3 4">
    <name type="scientific">Leersia perrieri</name>
    <dbReference type="NCBI Taxonomy" id="77586"/>
    <lineage>
        <taxon>Eukaryota</taxon>
        <taxon>Viridiplantae</taxon>
        <taxon>Streptophyta</taxon>
        <taxon>Embryophyta</taxon>
        <taxon>Tracheophyta</taxon>
        <taxon>Spermatophyta</taxon>
        <taxon>Magnoliopsida</taxon>
        <taxon>Liliopsida</taxon>
        <taxon>Poales</taxon>
        <taxon>Poaceae</taxon>
        <taxon>BOP clade</taxon>
        <taxon>Oryzoideae</taxon>
        <taxon>Oryzeae</taxon>
        <taxon>Oryzinae</taxon>
        <taxon>Leersia</taxon>
    </lineage>
</organism>
<dbReference type="eggNOG" id="ENOG502R3HM">
    <property type="taxonomic scope" value="Eukaryota"/>
</dbReference>
<dbReference type="SUPFAM" id="SSF101148">
    <property type="entry name" value="Plant invertase/pectin methylesterase inhibitor"/>
    <property type="match status" value="1"/>
</dbReference>
<reference evidence="4" key="2">
    <citation type="submission" date="2013-12" db="EMBL/GenBank/DDBJ databases">
        <authorList>
            <person name="Yu Y."/>
            <person name="Lee S."/>
            <person name="de Baynast K."/>
            <person name="Wissotski M."/>
            <person name="Liu L."/>
            <person name="Talag J."/>
            <person name="Goicoechea J."/>
            <person name="Angelova A."/>
            <person name="Jetty R."/>
            <person name="Kudrna D."/>
            <person name="Golser W."/>
            <person name="Rivera L."/>
            <person name="Zhang J."/>
            <person name="Wing R."/>
        </authorList>
    </citation>
    <scope>NUCLEOTIDE SEQUENCE</scope>
</reference>
<dbReference type="Proteomes" id="UP000032180">
    <property type="component" value="Chromosome 12"/>
</dbReference>
<evidence type="ECO:0000313" key="4">
    <source>
        <dbReference type="Proteomes" id="UP000032180"/>
    </source>
</evidence>
<keyword evidence="1 2" id="KW-0732">Signal</keyword>
<evidence type="ECO:0000256" key="2">
    <source>
        <dbReference type="SAM" id="SignalP"/>
    </source>
</evidence>
<proteinExistence type="predicted"/>
<dbReference type="PANTHER" id="PTHR35357:SF8">
    <property type="entry name" value="OS01G0111000 PROTEIN"/>
    <property type="match status" value="1"/>
</dbReference>
<dbReference type="Gene3D" id="1.20.140.40">
    <property type="entry name" value="Invertase/pectin methylesterase inhibitor family protein"/>
    <property type="match status" value="1"/>
</dbReference>
<dbReference type="Gramene" id="LPERR12G15030.1">
    <property type="protein sequence ID" value="LPERR12G15030.1"/>
    <property type="gene ID" value="LPERR12G15030"/>
</dbReference>
<keyword evidence="4" id="KW-1185">Reference proteome</keyword>
<accession>A0A0D9Y156</accession>
<feature type="chain" id="PRO_5002350567" evidence="2">
    <location>
        <begin position="18"/>
        <end position="187"/>
    </location>
</feature>
<feature type="signal peptide" evidence="2">
    <location>
        <begin position="1"/>
        <end position="17"/>
    </location>
</feature>
<evidence type="ECO:0000256" key="1">
    <source>
        <dbReference type="ARBA" id="ARBA00022729"/>
    </source>
</evidence>
<sequence length="187" mass="18527">MSMALVLAVVLAAAVDAGAGAGGGRTALDGVCSDLGGYYVTPELCKSALCGGDTSSRPRKRRGAAAGRAVAASVESVLQQHSPNTSSSIGNYSSAPAAAEGIRSCVELYGGAVAALEWAARSVAAGRYRGAREVLQAAQYVSLGCEGMAGGHGGAVAGEAPLPRENERFGSMAMVAHAVVASMVGPD</sequence>
<dbReference type="PANTHER" id="PTHR35357">
    <property type="entry name" value="OS02G0537100 PROTEIN"/>
    <property type="match status" value="1"/>
</dbReference>
<dbReference type="InterPro" id="IPR035513">
    <property type="entry name" value="Invertase/methylesterase_inhib"/>
</dbReference>
<dbReference type="EnsemblPlants" id="LPERR12G15030.1">
    <property type="protein sequence ID" value="LPERR12G15030.1"/>
    <property type="gene ID" value="LPERR12G15030"/>
</dbReference>